<dbReference type="PANTHER" id="PTHR30036:SF7">
    <property type="entry name" value="ABC TRANSPORTER PERIPLASMIC-BINDING PROTEIN YPHF"/>
    <property type="match status" value="1"/>
</dbReference>
<dbReference type="GO" id="GO:0030246">
    <property type="term" value="F:carbohydrate binding"/>
    <property type="evidence" value="ECO:0007669"/>
    <property type="project" value="TreeGrafter"/>
</dbReference>
<dbReference type="PANTHER" id="PTHR30036">
    <property type="entry name" value="D-XYLOSE-BINDING PERIPLASMIC PROTEIN"/>
    <property type="match status" value="1"/>
</dbReference>
<reference evidence="5 6" key="1">
    <citation type="journal article" date="2016" name="Genome Announc.">
        <title>First Complete Genome Sequence of a Subdivision 6 Acidobacterium Strain.</title>
        <authorList>
            <person name="Huang S."/>
            <person name="Vieira S."/>
            <person name="Bunk B."/>
            <person name="Riedel T."/>
            <person name="Sproer C."/>
            <person name="Overmann J."/>
        </authorList>
    </citation>
    <scope>NUCLEOTIDE SEQUENCE [LARGE SCALE GENOMIC DNA]</scope>
    <source>
        <strain evidence="6">DSM 100886 HEG_-6_39</strain>
    </source>
</reference>
<dbReference type="EMBL" id="CP015136">
    <property type="protein sequence ID" value="AMY11385.1"/>
    <property type="molecule type" value="Genomic_DNA"/>
</dbReference>
<comment type="similarity">
    <text evidence="2">Belongs to the bacterial solute-binding protein 2 family.</text>
</comment>
<dbReference type="AlphaFoldDB" id="A0A143PRZ1"/>
<sequence length="318" mass="34675" precursor="true">MRRLVLFLCLGVLTAACGGGSAPDPAAPKMLRFAVIPKALDIPVFNYARIGAERKAKELGNIEVIWRAPESADQLRQKEVLESFISQRVDGIAISCTNGDFLAPVIDKAIAAGIPVITWDADAPTSQRMAYYGVDDFKAGQRLATEALTALGNKGKVALMTSLGAYNLQRRLDGVNDILKQQPGITIVETFDVKEDIVRAGEVIATATNRYPDLDAWISVGGWPIMTRNALEPVDTARTRVFSFDTIPPAPELLKAGKVHTLVGQKYFGWGSEAVRLLAEIKAGRMPPQKIIDSGVDVVNRANVDQYLTEWNKLERGQ</sequence>
<proteinExistence type="inferred from homology"/>
<dbReference type="InterPro" id="IPR028082">
    <property type="entry name" value="Peripla_BP_I"/>
</dbReference>
<dbReference type="Pfam" id="PF13407">
    <property type="entry name" value="Peripla_BP_4"/>
    <property type="match status" value="1"/>
</dbReference>
<feature type="domain" description="Periplasmic binding protein" evidence="4">
    <location>
        <begin position="33"/>
        <end position="284"/>
    </location>
</feature>
<evidence type="ECO:0000259" key="4">
    <source>
        <dbReference type="Pfam" id="PF13407"/>
    </source>
</evidence>
<dbReference type="KEGG" id="abac:LuPra_04635"/>
<dbReference type="InterPro" id="IPR025997">
    <property type="entry name" value="SBP_2_dom"/>
</dbReference>
<name>A0A143PRZ1_LUTPR</name>
<keyword evidence="3" id="KW-0732">Signal</keyword>
<reference evidence="6" key="2">
    <citation type="submission" date="2016-04" db="EMBL/GenBank/DDBJ databases">
        <title>First Complete Genome Sequence of a Subdivision 6 Acidobacterium.</title>
        <authorList>
            <person name="Huang S."/>
            <person name="Vieira S."/>
            <person name="Bunk B."/>
            <person name="Riedel T."/>
            <person name="Sproeer C."/>
            <person name="Overmann J."/>
        </authorList>
    </citation>
    <scope>NUCLEOTIDE SEQUENCE [LARGE SCALE GENOMIC DNA]</scope>
    <source>
        <strain evidence="6">DSM 100886 HEG_-6_39</strain>
    </source>
</reference>
<evidence type="ECO:0000256" key="1">
    <source>
        <dbReference type="ARBA" id="ARBA00004196"/>
    </source>
</evidence>
<evidence type="ECO:0000256" key="3">
    <source>
        <dbReference type="SAM" id="SignalP"/>
    </source>
</evidence>
<evidence type="ECO:0000313" key="5">
    <source>
        <dbReference type="EMBL" id="AMY11385.1"/>
    </source>
</evidence>
<organism evidence="5 6">
    <name type="scientific">Luteitalea pratensis</name>
    <dbReference type="NCBI Taxonomy" id="1855912"/>
    <lineage>
        <taxon>Bacteria</taxon>
        <taxon>Pseudomonadati</taxon>
        <taxon>Acidobacteriota</taxon>
        <taxon>Vicinamibacteria</taxon>
        <taxon>Vicinamibacterales</taxon>
        <taxon>Vicinamibacteraceae</taxon>
        <taxon>Luteitalea</taxon>
    </lineage>
</organism>
<keyword evidence="6" id="KW-1185">Reference proteome</keyword>
<dbReference type="PROSITE" id="PS51257">
    <property type="entry name" value="PROKAR_LIPOPROTEIN"/>
    <property type="match status" value="1"/>
</dbReference>
<dbReference type="SUPFAM" id="SSF53822">
    <property type="entry name" value="Periplasmic binding protein-like I"/>
    <property type="match status" value="1"/>
</dbReference>
<dbReference type="RefSeq" id="WP_110172936.1">
    <property type="nucleotide sequence ID" value="NZ_CP015136.1"/>
</dbReference>
<gene>
    <name evidence="5" type="primary">lsrB_2</name>
    <name evidence="5" type="ORF">LuPra_04635</name>
</gene>
<feature type="signal peptide" evidence="3">
    <location>
        <begin position="1"/>
        <end position="18"/>
    </location>
</feature>
<dbReference type="InterPro" id="IPR050555">
    <property type="entry name" value="Bact_Solute-Bind_Prot2"/>
</dbReference>
<dbReference type="Gene3D" id="3.40.50.2300">
    <property type="match status" value="2"/>
</dbReference>
<dbReference type="Proteomes" id="UP000076079">
    <property type="component" value="Chromosome"/>
</dbReference>
<evidence type="ECO:0000313" key="6">
    <source>
        <dbReference type="Proteomes" id="UP000076079"/>
    </source>
</evidence>
<dbReference type="STRING" id="1855912.LuPra_04635"/>
<evidence type="ECO:0000256" key="2">
    <source>
        <dbReference type="ARBA" id="ARBA00007639"/>
    </source>
</evidence>
<accession>A0A143PRZ1</accession>
<dbReference type="OrthoDB" id="9800520at2"/>
<feature type="chain" id="PRO_5007511910" evidence="3">
    <location>
        <begin position="19"/>
        <end position="318"/>
    </location>
</feature>
<protein>
    <submittedName>
        <fullName evidence="5">Autoinducer 2-binding protein LsrB</fullName>
    </submittedName>
</protein>
<dbReference type="GO" id="GO:0030288">
    <property type="term" value="C:outer membrane-bounded periplasmic space"/>
    <property type="evidence" value="ECO:0007669"/>
    <property type="project" value="TreeGrafter"/>
</dbReference>
<comment type="subcellular location">
    <subcellularLocation>
        <location evidence="1">Cell envelope</location>
    </subcellularLocation>
</comment>